<reference evidence="2" key="1">
    <citation type="journal article" date="2014" name="Int. J. Syst. Evol. Microbiol.">
        <title>Complete genome sequence of Corynebacterium casei LMG S-19264T (=DSM 44701T), isolated from a smear-ripened cheese.</title>
        <authorList>
            <consortium name="US DOE Joint Genome Institute (JGI-PGF)"/>
            <person name="Walter F."/>
            <person name="Albersmeier A."/>
            <person name="Kalinowski J."/>
            <person name="Ruckert C."/>
        </authorList>
    </citation>
    <scope>NUCLEOTIDE SEQUENCE</scope>
    <source>
        <strain evidence="2">CCM 7905</strain>
    </source>
</reference>
<dbReference type="Proteomes" id="UP000654257">
    <property type="component" value="Unassembled WGS sequence"/>
</dbReference>
<dbReference type="Gene3D" id="1.10.10.2840">
    <property type="entry name" value="PucR C-terminal helix-turn-helix domain"/>
    <property type="match status" value="1"/>
</dbReference>
<protein>
    <submittedName>
        <fullName evidence="2">Transcriptional regulator</fullName>
    </submittedName>
</protein>
<name>A0A917G567_9NOCA</name>
<evidence type="ECO:0000313" key="2">
    <source>
        <dbReference type="EMBL" id="GGG23783.1"/>
    </source>
</evidence>
<comment type="caution">
    <text evidence="2">The sequence shown here is derived from an EMBL/GenBank/DDBJ whole genome shotgun (WGS) entry which is preliminary data.</text>
</comment>
<feature type="domain" description="PucR C-terminal helix-turn-helix" evidence="1">
    <location>
        <begin position="323"/>
        <end position="380"/>
    </location>
</feature>
<dbReference type="InterPro" id="IPR042070">
    <property type="entry name" value="PucR_C-HTH_sf"/>
</dbReference>
<gene>
    <name evidence="2" type="ORF">GCM10007304_42080</name>
</gene>
<dbReference type="RefSeq" id="WP_188546863.1">
    <property type="nucleotide sequence ID" value="NZ_BMCU01000005.1"/>
</dbReference>
<dbReference type="AlphaFoldDB" id="A0A917G567"/>
<dbReference type="PANTHER" id="PTHR33744">
    <property type="entry name" value="CARBOHYDRATE DIACID REGULATOR"/>
    <property type="match status" value="1"/>
</dbReference>
<proteinExistence type="predicted"/>
<dbReference type="EMBL" id="BMCU01000005">
    <property type="protein sequence ID" value="GGG23783.1"/>
    <property type="molecule type" value="Genomic_DNA"/>
</dbReference>
<evidence type="ECO:0000313" key="3">
    <source>
        <dbReference type="Proteomes" id="UP000654257"/>
    </source>
</evidence>
<dbReference type="InterPro" id="IPR051448">
    <property type="entry name" value="CdaR-like_regulators"/>
</dbReference>
<organism evidence="2 3">
    <name type="scientific">Rhodococcoides trifolii</name>
    <dbReference type="NCBI Taxonomy" id="908250"/>
    <lineage>
        <taxon>Bacteria</taxon>
        <taxon>Bacillati</taxon>
        <taxon>Actinomycetota</taxon>
        <taxon>Actinomycetes</taxon>
        <taxon>Mycobacteriales</taxon>
        <taxon>Nocardiaceae</taxon>
        <taxon>Rhodococcoides</taxon>
    </lineage>
</organism>
<dbReference type="InterPro" id="IPR025736">
    <property type="entry name" value="PucR_C-HTH_dom"/>
</dbReference>
<reference evidence="2" key="2">
    <citation type="submission" date="2020-09" db="EMBL/GenBank/DDBJ databases">
        <authorList>
            <person name="Sun Q."/>
            <person name="Sedlacek I."/>
        </authorList>
    </citation>
    <scope>NUCLEOTIDE SEQUENCE</scope>
    <source>
        <strain evidence="2">CCM 7905</strain>
    </source>
</reference>
<dbReference type="PANTHER" id="PTHR33744:SF17">
    <property type="entry name" value="CONSERVED PROTEIN"/>
    <property type="match status" value="1"/>
</dbReference>
<keyword evidence="3" id="KW-1185">Reference proteome</keyword>
<dbReference type="Pfam" id="PF13556">
    <property type="entry name" value="HTH_30"/>
    <property type="match status" value="1"/>
</dbReference>
<evidence type="ECO:0000259" key="1">
    <source>
        <dbReference type="Pfam" id="PF13556"/>
    </source>
</evidence>
<sequence>MTIGPHQALVDALADRLQRSVTVEDHTLGLVAYSKNYGDADAARVWSLLNRRSRPDDVYYAELRTAVHPTRVAENLELELYARLCVPIRDHDMLLGFIWLIDRHHTLTEAQIADTVETAGALGAMLYQRLVVSDSQDSFAEYLLDQLLSTDLDRRAAASAEITARGLIENDAYVGVVRAVVGGAIADAAVVPAAVQRACRQLPPRMVMTRTTARSTTVLLARGSDVSKAVDMFADTVRAALTPAVPSVRIGVSGIGQNLAHAATAARQADIAMSVAPGDRAVARWDELGPYRLIGQLPTDLVSNELIPQGVFRLLRSNDAGELITTAEMFLDRAGDKQDAAKLLGIHRSTMYYRLDRIESITELDLSDGGDRLLLHLAIKLWRCGPSLDSSD</sequence>
<accession>A0A917G567</accession>